<proteinExistence type="inferred from homology"/>
<dbReference type="Pfam" id="PF13662">
    <property type="entry name" value="Toprim_4"/>
    <property type="match status" value="1"/>
</dbReference>
<keyword evidence="6 7" id="KW-0234">DNA repair</keyword>
<evidence type="ECO:0000313" key="9">
    <source>
        <dbReference type="EMBL" id="KGF03083.1"/>
    </source>
</evidence>
<dbReference type="InterPro" id="IPR023627">
    <property type="entry name" value="Rcmb_RecR"/>
</dbReference>
<feature type="zinc finger region" description="C4-type" evidence="7">
    <location>
        <begin position="58"/>
        <end position="73"/>
    </location>
</feature>
<evidence type="ECO:0000256" key="4">
    <source>
        <dbReference type="ARBA" id="ARBA00022833"/>
    </source>
</evidence>
<dbReference type="Pfam" id="PF21175">
    <property type="entry name" value="RecR_C"/>
    <property type="match status" value="1"/>
</dbReference>
<dbReference type="GO" id="GO:0008270">
    <property type="term" value="F:zinc ion binding"/>
    <property type="evidence" value="ECO:0007669"/>
    <property type="project" value="UniProtKB-KW"/>
</dbReference>
<comment type="function">
    <text evidence="7">May play a role in DNA repair. It seems to be involved in an RecBC-independent recombinational process of DNA repair. It may act with RecF and RecO.</text>
</comment>
<dbReference type="SMART" id="SM00493">
    <property type="entry name" value="TOPRIM"/>
    <property type="match status" value="1"/>
</dbReference>
<accession>A0A095WZN9</accession>
<gene>
    <name evidence="7" type="primary">recR</name>
    <name evidence="9" type="ORF">HMPREF1630_08825</name>
</gene>
<evidence type="ECO:0000256" key="3">
    <source>
        <dbReference type="ARBA" id="ARBA00022771"/>
    </source>
</evidence>
<dbReference type="InterPro" id="IPR000093">
    <property type="entry name" value="DNA_Rcmb_RecR"/>
</dbReference>
<dbReference type="NCBIfam" id="TIGR00615">
    <property type="entry name" value="recR"/>
    <property type="match status" value="1"/>
</dbReference>
<dbReference type="GO" id="GO:0006281">
    <property type="term" value="P:DNA repair"/>
    <property type="evidence" value="ECO:0007669"/>
    <property type="project" value="UniProtKB-UniRule"/>
</dbReference>
<name>A0A095WZN9_9FIRM</name>
<dbReference type="GO" id="GO:0006310">
    <property type="term" value="P:DNA recombination"/>
    <property type="evidence" value="ECO:0007669"/>
    <property type="project" value="UniProtKB-UniRule"/>
</dbReference>
<dbReference type="PROSITE" id="PS50880">
    <property type="entry name" value="TOPRIM"/>
    <property type="match status" value="1"/>
</dbReference>
<protein>
    <recommendedName>
        <fullName evidence="7">Recombination protein RecR</fullName>
    </recommendedName>
</protein>
<dbReference type="InterPro" id="IPR034137">
    <property type="entry name" value="TOPRIM_RecR"/>
</dbReference>
<organism evidence="9 10">
    <name type="scientific">Anaerococcus lactolyticus S7-1-13</name>
    <dbReference type="NCBI Taxonomy" id="1284686"/>
    <lineage>
        <taxon>Bacteria</taxon>
        <taxon>Bacillati</taxon>
        <taxon>Bacillota</taxon>
        <taxon>Tissierellia</taxon>
        <taxon>Tissierellales</taxon>
        <taxon>Peptoniphilaceae</taxon>
        <taxon>Anaerococcus</taxon>
    </lineage>
</organism>
<dbReference type="PANTHER" id="PTHR30446">
    <property type="entry name" value="RECOMBINATION PROTEIN RECR"/>
    <property type="match status" value="1"/>
</dbReference>
<evidence type="ECO:0000256" key="1">
    <source>
        <dbReference type="ARBA" id="ARBA00022723"/>
    </source>
</evidence>
<keyword evidence="3 7" id="KW-0863">Zinc-finger</keyword>
<dbReference type="OrthoDB" id="9802672at2"/>
<dbReference type="RefSeq" id="WP_004827368.1">
    <property type="nucleotide sequence ID" value="NZ_JRMW01000043.1"/>
</dbReference>
<dbReference type="GO" id="GO:0003677">
    <property type="term" value="F:DNA binding"/>
    <property type="evidence" value="ECO:0007669"/>
    <property type="project" value="UniProtKB-UniRule"/>
</dbReference>
<evidence type="ECO:0000256" key="2">
    <source>
        <dbReference type="ARBA" id="ARBA00022763"/>
    </source>
</evidence>
<dbReference type="Pfam" id="PF02132">
    <property type="entry name" value="RecR_ZnF"/>
    <property type="match status" value="1"/>
</dbReference>
<sequence length="201" mass="22703">MAILPESLNNLIEQFQKLPTIGRKSAERLAMSIVDEDAKSVEDFSKSLIEVKKRIHHCKICGNLTEEDTCNICKDFTRDDEYLCIVEDVRNLIAIEKSGAYRGKYHVLGGLISPSDDISPDKLNIDKLIKRLDTEDIKEIILAISSTIEGETTILFITNLLKGRNIKISKIAQGIPVGSHLEYFDQLTLERALEDRRDVSE</sequence>
<evidence type="ECO:0000259" key="8">
    <source>
        <dbReference type="PROSITE" id="PS50880"/>
    </source>
</evidence>
<keyword evidence="2 7" id="KW-0227">DNA damage</keyword>
<evidence type="ECO:0000256" key="5">
    <source>
        <dbReference type="ARBA" id="ARBA00023172"/>
    </source>
</evidence>
<dbReference type="Pfam" id="PF21176">
    <property type="entry name" value="RecR_HhH"/>
    <property type="match status" value="1"/>
</dbReference>
<dbReference type="EMBL" id="JRMW01000043">
    <property type="protein sequence ID" value="KGF03083.1"/>
    <property type="molecule type" value="Genomic_DNA"/>
</dbReference>
<dbReference type="eggNOG" id="COG0353">
    <property type="taxonomic scope" value="Bacteria"/>
</dbReference>
<dbReference type="Gene3D" id="3.30.60.80">
    <property type="match status" value="1"/>
</dbReference>
<evidence type="ECO:0000256" key="7">
    <source>
        <dbReference type="HAMAP-Rule" id="MF_00017"/>
    </source>
</evidence>
<dbReference type="Gene3D" id="1.10.8.420">
    <property type="entry name" value="RecR Domain 1"/>
    <property type="match status" value="1"/>
</dbReference>
<comment type="caution">
    <text evidence="9">The sequence shown here is derived from an EMBL/GenBank/DDBJ whole genome shotgun (WGS) entry which is preliminary data.</text>
</comment>
<dbReference type="InterPro" id="IPR006171">
    <property type="entry name" value="TOPRIM_dom"/>
</dbReference>
<reference evidence="9 10" key="1">
    <citation type="submission" date="2014-07" db="EMBL/GenBank/DDBJ databases">
        <authorList>
            <person name="McCorrison J."/>
            <person name="Sanka R."/>
            <person name="Torralba M."/>
            <person name="Gillis M."/>
            <person name="Haft D.H."/>
            <person name="Methe B."/>
            <person name="Sutton G."/>
            <person name="Nelson K.E."/>
        </authorList>
    </citation>
    <scope>NUCLEOTIDE SEQUENCE [LARGE SCALE GENOMIC DNA]</scope>
    <source>
        <strain evidence="9 10">S7-1-13</strain>
    </source>
</reference>
<evidence type="ECO:0000313" key="10">
    <source>
        <dbReference type="Proteomes" id="UP000029579"/>
    </source>
</evidence>
<keyword evidence="1 7" id="KW-0479">Metal-binding</keyword>
<dbReference type="CDD" id="cd01025">
    <property type="entry name" value="TOPRIM_recR"/>
    <property type="match status" value="1"/>
</dbReference>
<dbReference type="PANTHER" id="PTHR30446:SF0">
    <property type="entry name" value="RECOMBINATION PROTEIN RECR"/>
    <property type="match status" value="1"/>
</dbReference>
<dbReference type="Gene3D" id="6.10.250.240">
    <property type="match status" value="1"/>
</dbReference>
<keyword evidence="5 7" id="KW-0233">DNA recombination</keyword>
<feature type="domain" description="Toprim" evidence="8">
    <location>
        <begin position="81"/>
        <end position="176"/>
    </location>
</feature>
<dbReference type="PROSITE" id="PS01300">
    <property type="entry name" value="RECR"/>
    <property type="match status" value="1"/>
</dbReference>
<evidence type="ECO:0000256" key="6">
    <source>
        <dbReference type="ARBA" id="ARBA00023204"/>
    </source>
</evidence>
<keyword evidence="4 7" id="KW-0862">Zinc</keyword>
<dbReference type="InterPro" id="IPR015967">
    <property type="entry name" value="Rcmb_RecR_Znf"/>
</dbReference>
<dbReference type="Proteomes" id="UP000029579">
    <property type="component" value="Unassembled WGS sequence"/>
</dbReference>
<dbReference type="Gene3D" id="3.40.1360.10">
    <property type="match status" value="1"/>
</dbReference>
<comment type="similarity">
    <text evidence="7">Belongs to the RecR family.</text>
</comment>
<dbReference type="AlphaFoldDB" id="A0A095WZN9"/>
<dbReference type="HAMAP" id="MF_00017">
    <property type="entry name" value="RecR"/>
    <property type="match status" value="1"/>
</dbReference>
<dbReference type="SUPFAM" id="SSF111304">
    <property type="entry name" value="Recombination protein RecR"/>
    <property type="match status" value="1"/>
</dbReference>